<dbReference type="CDD" id="cd11644">
    <property type="entry name" value="Precorrin-6Y-MT"/>
    <property type="match status" value="1"/>
</dbReference>
<dbReference type="SUPFAM" id="SSF53335">
    <property type="entry name" value="S-adenosyl-L-methionine-dependent methyltransferases"/>
    <property type="match status" value="1"/>
</dbReference>
<dbReference type="EMBL" id="VUMD01000001">
    <property type="protein sequence ID" value="MSS35211.1"/>
    <property type="molecule type" value="Genomic_DNA"/>
</dbReference>
<dbReference type="NCBIfam" id="TIGR02467">
    <property type="entry name" value="CbiE"/>
    <property type="match status" value="1"/>
</dbReference>
<comment type="caution">
    <text evidence="7">The sequence shown here is derived from an EMBL/GenBank/DDBJ whole genome shotgun (WGS) entry which is preliminary data.</text>
</comment>
<dbReference type="PANTHER" id="PTHR43182">
    <property type="entry name" value="COBALT-PRECORRIN-6B C(15)-METHYLTRANSFERASE (DECARBOXYLATING)"/>
    <property type="match status" value="1"/>
</dbReference>
<protein>
    <submittedName>
        <fullName evidence="7">Precorrin-6y C5,15-methyltransferase (Decarboxylating) subunit CbiE</fullName>
    </submittedName>
</protein>
<dbReference type="Gene3D" id="3.40.50.150">
    <property type="entry name" value="Vaccinia Virus protein VP39"/>
    <property type="match status" value="1"/>
</dbReference>
<evidence type="ECO:0000313" key="8">
    <source>
        <dbReference type="Proteomes" id="UP000429958"/>
    </source>
</evidence>
<evidence type="ECO:0000256" key="3">
    <source>
        <dbReference type="ARBA" id="ARBA00022603"/>
    </source>
</evidence>
<dbReference type="Pfam" id="PF00590">
    <property type="entry name" value="TP_methylase"/>
    <property type="match status" value="1"/>
</dbReference>
<dbReference type="GO" id="GO:0009236">
    <property type="term" value="P:cobalamin biosynthetic process"/>
    <property type="evidence" value="ECO:0007669"/>
    <property type="project" value="UniProtKB-UniPathway"/>
</dbReference>
<comment type="pathway">
    <text evidence="1">Cofactor biosynthesis; adenosylcobalamin biosynthesis.</text>
</comment>
<dbReference type="InterPro" id="IPR035996">
    <property type="entry name" value="4pyrrol_Methylase_sf"/>
</dbReference>
<dbReference type="Proteomes" id="UP000429958">
    <property type="component" value="Unassembled WGS sequence"/>
</dbReference>
<reference evidence="7 8" key="1">
    <citation type="submission" date="2019-08" db="EMBL/GenBank/DDBJ databases">
        <title>In-depth cultivation of the pig gut microbiome towards novel bacterial diversity and tailored functional studies.</title>
        <authorList>
            <person name="Wylensek D."/>
            <person name="Hitch T.C.A."/>
            <person name="Clavel T."/>
        </authorList>
    </citation>
    <scope>NUCLEOTIDE SEQUENCE [LARGE SCALE GENOMIC DNA]</scope>
    <source>
        <strain evidence="7 8">WCA-389-WT-23D1</strain>
    </source>
</reference>
<dbReference type="Gene3D" id="3.40.1010.10">
    <property type="entry name" value="Cobalt-precorrin-4 Transmethylase, Domain 1"/>
    <property type="match status" value="1"/>
</dbReference>
<dbReference type="SUPFAM" id="SSF53790">
    <property type="entry name" value="Tetrapyrrole methylase"/>
    <property type="match status" value="1"/>
</dbReference>
<keyword evidence="4 7" id="KW-0808">Transferase</keyword>
<gene>
    <name evidence="7" type="primary">cbiE</name>
    <name evidence="7" type="ORF">FYJ39_01100</name>
</gene>
<dbReference type="InterPro" id="IPR050714">
    <property type="entry name" value="Cobalamin_biosynth_MTase"/>
</dbReference>
<keyword evidence="8" id="KW-1185">Reference proteome</keyword>
<name>A0A7X2NI57_9CLOT</name>
<organism evidence="7 8">
    <name type="scientific">Clostridium porci</name>
    <dbReference type="NCBI Taxonomy" id="2605778"/>
    <lineage>
        <taxon>Bacteria</taxon>
        <taxon>Bacillati</taxon>
        <taxon>Bacillota</taxon>
        <taxon>Clostridia</taxon>
        <taxon>Eubacteriales</taxon>
        <taxon>Clostridiaceae</taxon>
        <taxon>Clostridium</taxon>
    </lineage>
</organism>
<evidence type="ECO:0000256" key="1">
    <source>
        <dbReference type="ARBA" id="ARBA00004953"/>
    </source>
</evidence>
<feature type="domain" description="Tetrapyrrole methylase" evidence="6">
    <location>
        <begin position="8"/>
        <end position="189"/>
    </location>
</feature>
<keyword evidence="5" id="KW-0949">S-adenosyl-L-methionine</keyword>
<sequence length="432" mass="47460">MKEMRPIVYLVGIGMGSEAQLTGRAMDCLEAAQVIMGADRMLDSIRDFGENKQVFVSYKPSEMVQWLGSFCWEEAALVLSGDTGFYSGAEAAGRAFLREGWDVEYVPGVSSLSYFCSRLGKSWQRVHTVSSHGRQCDVVGQIRKYATSFVLLGGSASVSGLCRQLVSSGMSGVTLWAGENFSYEDERIAWEMTPAELLMEDESHPFGNLACVLVENPDAEEGQLYPEAGPSDDQFIRGKVPMTKAEVRRLSLEKLRIGDGAVCYDIGAGTGSVAVEMGMAIRRREGNGELYAIERKEEALELIESNRQKFHGSWAGFHIVEGEAPEALNGLRPPTHAFIGGSNGRMKEIVASLLTANPQVRIVANAITLETVGEILECMEDFGFEDRELVQILAAPVELVGRYHMPKAQNPVYVAVMQYPPEEGKENECQEL</sequence>
<dbReference type="GO" id="GO:0032259">
    <property type="term" value="P:methylation"/>
    <property type="evidence" value="ECO:0007669"/>
    <property type="project" value="UniProtKB-KW"/>
</dbReference>
<evidence type="ECO:0000256" key="4">
    <source>
        <dbReference type="ARBA" id="ARBA00022679"/>
    </source>
</evidence>
<dbReference type="GO" id="GO:0008276">
    <property type="term" value="F:protein methyltransferase activity"/>
    <property type="evidence" value="ECO:0007669"/>
    <property type="project" value="InterPro"/>
</dbReference>
<evidence type="ECO:0000256" key="2">
    <source>
        <dbReference type="ARBA" id="ARBA00022573"/>
    </source>
</evidence>
<dbReference type="InterPro" id="IPR000878">
    <property type="entry name" value="4pyrrol_Mease"/>
</dbReference>
<keyword evidence="2" id="KW-0169">Cobalamin biosynthesis</keyword>
<dbReference type="InterPro" id="IPR014008">
    <property type="entry name" value="Cbl_synth_MTase_CbiT"/>
</dbReference>
<dbReference type="InterPro" id="IPR012818">
    <property type="entry name" value="CbiE"/>
</dbReference>
<dbReference type="UniPathway" id="UPA00148"/>
<dbReference type="InterPro" id="IPR014777">
    <property type="entry name" value="4pyrrole_Mease_sub1"/>
</dbReference>
<accession>A0A7X2NI57</accession>
<dbReference type="PANTHER" id="PTHR43182:SF1">
    <property type="entry name" value="COBALT-PRECORRIN-7 C(5)-METHYLTRANSFERASE"/>
    <property type="match status" value="1"/>
</dbReference>
<evidence type="ECO:0000313" key="7">
    <source>
        <dbReference type="EMBL" id="MSS35211.1"/>
    </source>
</evidence>
<evidence type="ECO:0000256" key="5">
    <source>
        <dbReference type="ARBA" id="ARBA00022691"/>
    </source>
</evidence>
<evidence type="ECO:0000259" key="6">
    <source>
        <dbReference type="Pfam" id="PF00590"/>
    </source>
</evidence>
<dbReference type="RefSeq" id="WP_154470621.1">
    <property type="nucleotide sequence ID" value="NZ_DBEWUL010000155.1"/>
</dbReference>
<dbReference type="AlphaFoldDB" id="A0A7X2NI57"/>
<dbReference type="NCBIfam" id="TIGR02469">
    <property type="entry name" value="CbiT"/>
    <property type="match status" value="1"/>
</dbReference>
<proteinExistence type="predicted"/>
<dbReference type="InterPro" id="IPR029063">
    <property type="entry name" value="SAM-dependent_MTases_sf"/>
</dbReference>
<keyword evidence="3 7" id="KW-0489">Methyltransferase</keyword>